<evidence type="ECO:0000256" key="6">
    <source>
        <dbReference type="HAMAP-Rule" id="MF_01326"/>
    </source>
</evidence>
<keyword evidence="9" id="KW-0934">Plastid</keyword>
<evidence type="ECO:0000256" key="1">
    <source>
        <dbReference type="ARBA" id="ARBA00004072"/>
    </source>
</evidence>
<reference evidence="9" key="1">
    <citation type="journal article" date="2017" name="J. Phycol.">
        <title>Analysis of chloroplast genomes and a supermatrix inform reclassification of the Rhodomelaceae (Rhodophyta).</title>
        <authorList>
            <person name="Diaz-Tapia P."/>
            <person name="Maggs C.A."/>
            <person name="West J.A."/>
            <person name="Verbruggen H."/>
        </authorList>
    </citation>
    <scope>NUCLEOTIDE SEQUENCE</scope>
    <source>
        <strain evidence="9">PD890</strain>
    </source>
</reference>
<keyword evidence="4 6" id="KW-0687">Ribonucleoprotein</keyword>
<feature type="region of interest" description="Disordered" evidence="7">
    <location>
        <begin position="46"/>
        <end position="72"/>
    </location>
</feature>
<dbReference type="NCBIfam" id="TIGR01079">
    <property type="entry name" value="rplX_bact"/>
    <property type="match status" value="1"/>
</dbReference>
<organism evidence="9">
    <name type="scientific">Melanothamnus harveyi</name>
    <name type="common">Filamentous red alga</name>
    <name type="synonym">Neosiphonia harveyi</name>
    <dbReference type="NCBI Taxonomy" id="397005"/>
    <lineage>
        <taxon>Eukaryota</taxon>
        <taxon>Rhodophyta</taxon>
        <taxon>Florideophyceae</taxon>
        <taxon>Rhodymeniophycidae</taxon>
        <taxon>Ceramiales</taxon>
        <taxon>Rhodomelaceae</taxon>
        <taxon>Polysiphonioideae</taxon>
        <taxon>Melanothamnus</taxon>
    </lineage>
</organism>
<dbReference type="GO" id="GO:0006412">
    <property type="term" value="P:translation"/>
    <property type="evidence" value="ECO:0007669"/>
    <property type="project" value="UniProtKB-UniRule"/>
</dbReference>
<evidence type="ECO:0000256" key="3">
    <source>
        <dbReference type="ARBA" id="ARBA00022980"/>
    </source>
</evidence>
<feature type="compositionally biased region" description="Basic and acidic residues" evidence="7">
    <location>
        <begin position="49"/>
        <end position="61"/>
    </location>
</feature>
<evidence type="ECO:0000256" key="7">
    <source>
        <dbReference type="SAM" id="MobiDB-lite"/>
    </source>
</evidence>
<dbReference type="SUPFAM" id="SSF50104">
    <property type="entry name" value="Translation proteins SH3-like domain"/>
    <property type="match status" value="1"/>
</dbReference>
<dbReference type="GO" id="GO:0005840">
    <property type="term" value="C:ribosome"/>
    <property type="evidence" value="ECO:0007669"/>
    <property type="project" value="UniProtKB-KW"/>
</dbReference>
<dbReference type="GeneID" id="33358367"/>
<dbReference type="RefSeq" id="YP_009396247.1">
    <property type="nucleotide sequence ID" value="NC_035281.1"/>
</dbReference>
<dbReference type="InterPro" id="IPR041988">
    <property type="entry name" value="Ribosomal_uL24_KOW"/>
</dbReference>
<dbReference type="HAMAP" id="MF_01326_B">
    <property type="entry name" value="Ribosomal_uL24_B"/>
    <property type="match status" value="1"/>
</dbReference>
<protein>
    <recommendedName>
        <fullName evidence="5 6">Large ribosomal subunit protein uL24c</fullName>
    </recommendedName>
</protein>
<name>A0A1Z1MI82_MELHR</name>
<evidence type="ECO:0000256" key="2">
    <source>
        <dbReference type="ARBA" id="ARBA00010618"/>
    </source>
</evidence>
<dbReference type="GO" id="GO:0009507">
    <property type="term" value="C:chloroplast"/>
    <property type="evidence" value="ECO:0007669"/>
    <property type="project" value="UniProtKB-SubCell"/>
</dbReference>
<dbReference type="PANTHER" id="PTHR12903">
    <property type="entry name" value="MITOCHONDRIAL RIBOSOMAL PROTEIN L24"/>
    <property type="match status" value="1"/>
</dbReference>
<feature type="domain" description="KOW" evidence="8">
    <location>
        <begin position="2"/>
        <end position="29"/>
    </location>
</feature>
<keyword evidence="6" id="KW-0694">RNA-binding</keyword>
<keyword evidence="6" id="KW-0699">rRNA-binding</keyword>
<dbReference type="AlphaFoldDB" id="A0A1Z1MI82"/>
<dbReference type="Pfam" id="PF00467">
    <property type="entry name" value="KOW"/>
    <property type="match status" value="1"/>
</dbReference>
<dbReference type="InterPro" id="IPR014722">
    <property type="entry name" value="Rib_uL2_dom2"/>
</dbReference>
<dbReference type="GO" id="GO:1990904">
    <property type="term" value="C:ribonucleoprotein complex"/>
    <property type="evidence" value="ECO:0007669"/>
    <property type="project" value="UniProtKB-KW"/>
</dbReference>
<comment type="function">
    <text evidence="1 6">One of two assembly initiator proteins, it binds directly to the 5'-end of the 23S rRNA, where it nucleates assembly of the 50S subunit.</text>
</comment>
<dbReference type="EMBL" id="MF101437">
    <property type="protein sequence ID" value="ARW65444.1"/>
    <property type="molecule type" value="Genomic_DNA"/>
</dbReference>
<dbReference type="Pfam" id="PF17136">
    <property type="entry name" value="ribosomal_L24"/>
    <property type="match status" value="1"/>
</dbReference>
<proteinExistence type="inferred from homology"/>
<accession>A0A1Z1MI82</accession>
<dbReference type="InterPro" id="IPR003256">
    <property type="entry name" value="Ribosomal_uL24"/>
</dbReference>
<gene>
    <name evidence="6 9" type="primary">rpl24</name>
</gene>
<keyword evidence="9" id="KW-0150">Chloroplast</keyword>
<dbReference type="CDD" id="cd06089">
    <property type="entry name" value="KOW_RPL26"/>
    <property type="match status" value="1"/>
</dbReference>
<keyword evidence="3 6" id="KW-0689">Ribosomal protein</keyword>
<comment type="similarity">
    <text evidence="2 6">Belongs to the universal ribosomal protein uL24 family.</text>
</comment>
<comment type="subunit">
    <text evidence="6">Part of the 50S ribosomal subunit.</text>
</comment>
<dbReference type="InterPro" id="IPR057264">
    <property type="entry name" value="Ribosomal_uL24_C"/>
</dbReference>
<evidence type="ECO:0000256" key="4">
    <source>
        <dbReference type="ARBA" id="ARBA00023274"/>
    </source>
</evidence>
<dbReference type="InterPro" id="IPR008991">
    <property type="entry name" value="Translation_prot_SH3-like_sf"/>
</dbReference>
<dbReference type="InterPro" id="IPR005824">
    <property type="entry name" value="KOW"/>
</dbReference>
<evidence type="ECO:0000313" key="9">
    <source>
        <dbReference type="EMBL" id="ARW65444.1"/>
    </source>
</evidence>
<dbReference type="SMART" id="SM00739">
    <property type="entry name" value="KOW"/>
    <property type="match status" value="1"/>
</dbReference>
<dbReference type="GO" id="GO:0003735">
    <property type="term" value="F:structural constituent of ribosome"/>
    <property type="evidence" value="ECO:0007669"/>
    <property type="project" value="InterPro"/>
</dbReference>
<evidence type="ECO:0000259" key="8">
    <source>
        <dbReference type="SMART" id="SM00739"/>
    </source>
</evidence>
<dbReference type="Gene3D" id="2.30.30.30">
    <property type="match status" value="1"/>
</dbReference>
<comment type="subcellular location">
    <subcellularLocation>
        <location evidence="6">Plastid</location>
        <location evidence="6">Chloroplast</location>
    </subcellularLocation>
</comment>
<geneLocation type="chloroplast" evidence="9"/>
<dbReference type="GO" id="GO:0019843">
    <property type="term" value="F:rRNA binding"/>
    <property type="evidence" value="ECO:0007669"/>
    <property type="project" value="UniProtKB-UniRule"/>
</dbReference>
<sequence length="72" mass="8083">MKIKKGYTAEIISGKYKGSKGKIISICEKTSTVKIENINMKIKHIKPQQSDEKGSIKEIEGPIHQSNIKIKN</sequence>
<evidence type="ECO:0000256" key="5">
    <source>
        <dbReference type="ARBA" id="ARBA00035282"/>
    </source>
</evidence>